<dbReference type="InterPro" id="IPR001638">
    <property type="entry name" value="Solute-binding_3/MltF_N"/>
</dbReference>
<dbReference type="CDD" id="cd14014">
    <property type="entry name" value="STKc_PknB_like"/>
    <property type="match status" value="1"/>
</dbReference>
<evidence type="ECO:0000256" key="6">
    <source>
        <dbReference type="SAM" id="MobiDB-lite"/>
    </source>
</evidence>
<dbReference type="InterPro" id="IPR017441">
    <property type="entry name" value="Protein_kinase_ATP_BS"/>
</dbReference>
<dbReference type="SUPFAM" id="SSF53850">
    <property type="entry name" value="Periplasmic binding protein-like II"/>
    <property type="match status" value="1"/>
</dbReference>
<accession>A0A3M2LGQ7</accession>
<name>A0A3M2LGQ7_9ACTN</name>
<keyword evidence="2 5" id="KW-0547">Nucleotide-binding</keyword>
<feature type="region of interest" description="Disordered" evidence="6">
    <location>
        <begin position="373"/>
        <end position="431"/>
    </location>
</feature>
<evidence type="ECO:0000256" key="1">
    <source>
        <dbReference type="ARBA" id="ARBA00022679"/>
    </source>
</evidence>
<evidence type="ECO:0000259" key="7">
    <source>
        <dbReference type="PROSITE" id="PS50011"/>
    </source>
</evidence>
<keyword evidence="1" id="KW-0808">Transferase</keyword>
<sequence>MQPLGPGQPSRVGPYRLLGRLGAGGMGEVYLGRSPSGRTAAVKLVHAHLAADAEFRRRFRREIDAARRVSGAWTAPVLDSDTESAVPWVATGYVPGPSLSDVVGAHGPLPEATVWVLAHGLAQALADIHGNGLIHRDLKPSNILITLDGPKVIDFGIAHAVDASRATRTGSMVGSPGYMAPEQIRGEGITTAADVFALGAVLAYAATAVPPFAPDQPSLHTVLYRVLHEPPELGPDTGPLTGPLRELAASSLDKAPERRPDLPAILAAVSGRAGSSELWLPPQLTAQLGRDAAHLLSLEGPQPTQAGAAAPASAWGGPPPGPGQPATITGPLGPLPTAPAPPPPPDRRWRTALIAGTAALAVIAGAVAIANLPSGEERPPGAGSGNGPTEETSDPGEPEGRSGDDLPVDDEATDGGDDGNAPDPGAPFFDQLPEAVQRSGRLDVRAGTYAAPLMFIESGNQPAGLEHDLALEIGERLGVRIDFSAMPDYEALLNAMTVAGAAGEYGQFAMGGLQDTPAIRGNQNLSFVNHLREGFVLLVPQDSGTRTFADVCGKNVVTWDSEQLREIVRQESANCERESIDVETAMTMEEMVAMVNDTEVAGIVVPYSGAVDYLAENPGSGLWATEEQIAVTPRGIAVHRGNEELCDALQAAVQSMIDDGTYQELLDEWQLPALAVESVTVNLG</sequence>
<dbReference type="EMBL" id="RFFJ01000135">
    <property type="protein sequence ID" value="RMI36681.1"/>
    <property type="molecule type" value="Genomic_DNA"/>
</dbReference>
<dbReference type="RefSeq" id="WP_122185440.1">
    <property type="nucleotide sequence ID" value="NZ_RFFJ01000135.1"/>
</dbReference>
<evidence type="ECO:0000313" key="8">
    <source>
        <dbReference type="EMBL" id="RMI36681.1"/>
    </source>
</evidence>
<dbReference type="InterPro" id="IPR008271">
    <property type="entry name" value="Ser/Thr_kinase_AS"/>
</dbReference>
<gene>
    <name evidence="8" type="ORF">EBN88_20850</name>
</gene>
<dbReference type="PANTHER" id="PTHR43289:SF34">
    <property type="entry name" value="SERINE_THREONINE-PROTEIN KINASE YBDM-RELATED"/>
    <property type="match status" value="1"/>
</dbReference>
<organism evidence="8 9">
    <name type="scientific">Streptomyces triticirhizae</name>
    <dbReference type="NCBI Taxonomy" id="2483353"/>
    <lineage>
        <taxon>Bacteria</taxon>
        <taxon>Bacillati</taxon>
        <taxon>Actinomycetota</taxon>
        <taxon>Actinomycetes</taxon>
        <taxon>Kitasatosporales</taxon>
        <taxon>Streptomycetaceae</taxon>
        <taxon>Streptomyces</taxon>
    </lineage>
</organism>
<dbReference type="PANTHER" id="PTHR43289">
    <property type="entry name" value="MITOGEN-ACTIVATED PROTEIN KINASE KINASE KINASE 20-RELATED"/>
    <property type="match status" value="1"/>
</dbReference>
<feature type="compositionally biased region" description="Acidic residues" evidence="6">
    <location>
        <begin position="406"/>
        <end position="417"/>
    </location>
</feature>
<proteinExistence type="predicted"/>
<feature type="region of interest" description="Disordered" evidence="6">
    <location>
        <begin position="301"/>
        <end position="349"/>
    </location>
</feature>
<dbReference type="SMART" id="SM00220">
    <property type="entry name" value="S_TKc"/>
    <property type="match status" value="1"/>
</dbReference>
<dbReference type="AlphaFoldDB" id="A0A3M2LGQ7"/>
<comment type="caution">
    <text evidence="8">The sequence shown here is derived from an EMBL/GenBank/DDBJ whole genome shotgun (WGS) entry which is preliminary data.</text>
</comment>
<dbReference type="InterPro" id="IPR011009">
    <property type="entry name" value="Kinase-like_dom_sf"/>
</dbReference>
<feature type="domain" description="Protein kinase" evidence="7">
    <location>
        <begin position="15"/>
        <end position="280"/>
    </location>
</feature>
<dbReference type="Gene3D" id="1.10.510.10">
    <property type="entry name" value="Transferase(Phosphotransferase) domain 1"/>
    <property type="match status" value="1"/>
</dbReference>
<dbReference type="GO" id="GO:0004674">
    <property type="term" value="F:protein serine/threonine kinase activity"/>
    <property type="evidence" value="ECO:0007669"/>
    <property type="project" value="TreeGrafter"/>
</dbReference>
<feature type="binding site" evidence="5">
    <location>
        <position position="43"/>
    </location>
    <ligand>
        <name>ATP</name>
        <dbReference type="ChEBI" id="CHEBI:30616"/>
    </ligand>
</feature>
<evidence type="ECO:0000256" key="3">
    <source>
        <dbReference type="ARBA" id="ARBA00022777"/>
    </source>
</evidence>
<evidence type="ECO:0000256" key="4">
    <source>
        <dbReference type="ARBA" id="ARBA00022840"/>
    </source>
</evidence>
<keyword evidence="3" id="KW-0418">Kinase</keyword>
<feature type="compositionally biased region" description="Pro residues" evidence="6">
    <location>
        <begin position="333"/>
        <end position="344"/>
    </location>
</feature>
<keyword evidence="4 5" id="KW-0067">ATP-binding</keyword>
<dbReference type="Gene3D" id="3.40.190.10">
    <property type="entry name" value="Periplasmic binding protein-like II"/>
    <property type="match status" value="2"/>
</dbReference>
<dbReference type="Pfam" id="PF00497">
    <property type="entry name" value="SBP_bac_3"/>
    <property type="match status" value="1"/>
</dbReference>
<evidence type="ECO:0000313" key="9">
    <source>
        <dbReference type="Proteomes" id="UP000278673"/>
    </source>
</evidence>
<feature type="compositionally biased region" description="Low complexity" evidence="6">
    <location>
        <begin position="301"/>
        <end position="316"/>
    </location>
</feature>
<dbReference type="PROSITE" id="PS00107">
    <property type="entry name" value="PROTEIN_KINASE_ATP"/>
    <property type="match status" value="1"/>
</dbReference>
<dbReference type="SMART" id="SM00062">
    <property type="entry name" value="PBPb"/>
    <property type="match status" value="1"/>
</dbReference>
<dbReference type="GO" id="GO:0005524">
    <property type="term" value="F:ATP binding"/>
    <property type="evidence" value="ECO:0007669"/>
    <property type="project" value="UniProtKB-UniRule"/>
</dbReference>
<dbReference type="Proteomes" id="UP000278673">
    <property type="component" value="Unassembled WGS sequence"/>
</dbReference>
<dbReference type="Gene3D" id="3.30.200.20">
    <property type="entry name" value="Phosphorylase Kinase, domain 1"/>
    <property type="match status" value="1"/>
</dbReference>
<dbReference type="PROSITE" id="PS50011">
    <property type="entry name" value="PROTEIN_KINASE_DOM"/>
    <property type="match status" value="1"/>
</dbReference>
<dbReference type="SUPFAM" id="SSF56112">
    <property type="entry name" value="Protein kinase-like (PK-like)"/>
    <property type="match status" value="1"/>
</dbReference>
<reference evidence="8 9" key="1">
    <citation type="submission" date="2018-10" db="EMBL/GenBank/DDBJ databases">
        <title>Isolation, diversity and antifungal activity of actinobacteria from wheat.</title>
        <authorList>
            <person name="Han C."/>
        </authorList>
    </citation>
    <scope>NUCLEOTIDE SEQUENCE [LARGE SCALE GENOMIC DNA]</scope>
    <source>
        <strain evidence="8 9">NEAU-YY642</strain>
    </source>
</reference>
<dbReference type="Pfam" id="PF00069">
    <property type="entry name" value="Pkinase"/>
    <property type="match status" value="1"/>
</dbReference>
<keyword evidence="9" id="KW-1185">Reference proteome</keyword>
<evidence type="ECO:0000256" key="5">
    <source>
        <dbReference type="PROSITE-ProRule" id="PRU10141"/>
    </source>
</evidence>
<protein>
    <recommendedName>
        <fullName evidence="7">Protein kinase domain-containing protein</fullName>
    </recommendedName>
</protein>
<dbReference type="InterPro" id="IPR000719">
    <property type="entry name" value="Prot_kinase_dom"/>
</dbReference>
<evidence type="ECO:0000256" key="2">
    <source>
        <dbReference type="ARBA" id="ARBA00022741"/>
    </source>
</evidence>
<dbReference type="PROSITE" id="PS00108">
    <property type="entry name" value="PROTEIN_KINASE_ST"/>
    <property type="match status" value="1"/>
</dbReference>